<dbReference type="AlphaFoldDB" id="X1R726"/>
<evidence type="ECO:0000313" key="1">
    <source>
        <dbReference type="EMBL" id="GAI76522.1"/>
    </source>
</evidence>
<name>X1R726_9ZZZZ</name>
<organism evidence="1">
    <name type="scientific">marine sediment metagenome</name>
    <dbReference type="NCBI Taxonomy" id="412755"/>
    <lineage>
        <taxon>unclassified sequences</taxon>
        <taxon>metagenomes</taxon>
        <taxon>ecological metagenomes</taxon>
    </lineage>
</organism>
<feature type="non-terminal residue" evidence="1">
    <location>
        <position position="1"/>
    </location>
</feature>
<sequence length="72" mass="8563">RVEIMSKAVGEIEQQFDEFRGFIVQALSELPEEQLKKIGKHLEEGRKFKLRRRHGCIYLDFGFGDEDFYLKL</sequence>
<gene>
    <name evidence="1" type="ORF">S12H4_24282</name>
</gene>
<comment type="caution">
    <text evidence="1">The sequence shown here is derived from an EMBL/GenBank/DDBJ whole genome shotgun (WGS) entry which is preliminary data.</text>
</comment>
<proteinExistence type="predicted"/>
<dbReference type="EMBL" id="BARW01013134">
    <property type="protein sequence ID" value="GAI76522.1"/>
    <property type="molecule type" value="Genomic_DNA"/>
</dbReference>
<accession>X1R726</accession>
<protein>
    <submittedName>
        <fullName evidence="1">Uncharacterized protein</fullName>
    </submittedName>
</protein>
<reference evidence="1" key="1">
    <citation type="journal article" date="2014" name="Front. Microbiol.">
        <title>High frequency of phylogenetically diverse reductive dehalogenase-homologous genes in deep subseafloor sedimentary metagenomes.</title>
        <authorList>
            <person name="Kawai M."/>
            <person name="Futagami T."/>
            <person name="Toyoda A."/>
            <person name="Takaki Y."/>
            <person name="Nishi S."/>
            <person name="Hori S."/>
            <person name="Arai W."/>
            <person name="Tsubouchi T."/>
            <person name="Morono Y."/>
            <person name="Uchiyama I."/>
            <person name="Ito T."/>
            <person name="Fujiyama A."/>
            <person name="Inagaki F."/>
            <person name="Takami H."/>
        </authorList>
    </citation>
    <scope>NUCLEOTIDE SEQUENCE</scope>
    <source>
        <strain evidence="1">Expedition CK06-06</strain>
    </source>
</reference>